<accession>Q72ZT9</accession>
<dbReference type="HOGENOM" id="CLU_3095196_0_0_9"/>
<dbReference type="AlphaFoldDB" id="Q72ZT9"/>
<gene>
    <name evidence="1" type="ordered locus">BCE_4578</name>
</gene>
<evidence type="ECO:0000313" key="1">
    <source>
        <dbReference type="EMBL" id="AAS43479.1"/>
    </source>
</evidence>
<protein>
    <submittedName>
        <fullName evidence="1">Uncharacterized protein</fullName>
    </submittedName>
</protein>
<evidence type="ECO:0000313" key="2">
    <source>
        <dbReference type="Proteomes" id="UP000002527"/>
    </source>
</evidence>
<organism evidence="1 2">
    <name type="scientific">Bacillus cereus (strain ATCC 10987 / NRS 248)</name>
    <dbReference type="NCBI Taxonomy" id="222523"/>
    <lineage>
        <taxon>Bacteria</taxon>
        <taxon>Bacillati</taxon>
        <taxon>Bacillota</taxon>
        <taxon>Bacilli</taxon>
        <taxon>Bacillales</taxon>
        <taxon>Bacillaceae</taxon>
        <taxon>Bacillus</taxon>
        <taxon>Bacillus cereus group</taxon>
    </lineage>
</organism>
<dbReference type="Proteomes" id="UP000002527">
    <property type="component" value="Chromosome"/>
</dbReference>
<dbReference type="KEGG" id="bca:BCE_4578"/>
<proteinExistence type="predicted"/>
<name>Q72ZT9_BACC1</name>
<dbReference type="EMBL" id="AE017194">
    <property type="protein sequence ID" value="AAS43479.1"/>
    <property type="molecule type" value="Genomic_DNA"/>
</dbReference>
<reference evidence="1 2" key="1">
    <citation type="journal article" date="2004" name="Nucleic Acids Res.">
        <title>The genome sequence of Bacillus cereus ATCC 10987 reveals metabolic adaptations and a large plasmid related to Bacillus anthracis pXO1.</title>
        <authorList>
            <person name="Rasko D.A."/>
            <person name="Ravel J."/>
            <person name="Okstad O.A."/>
            <person name="Helgason E."/>
            <person name="Cer R.Z."/>
            <person name="Jiang L."/>
            <person name="Shores K.A."/>
            <person name="Fouts D.E."/>
            <person name="Tourasse N.J."/>
            <person name="Angiuoli S.V."/>
            <person name="Kolonay J."/>
            <person name="Nelson W.C."/>
            <person name="Kolsto A.-B."/>
            <person name="Fraser C.M."/>
            <person name="Read T.D."/>
        </authorList>
    </citation>
    <scope>NUCLEOTIDE SEQUENCE [LARGE SCALE GENOMIC DNA]</scope>
    <source>
        <strain evidence="2">ATCC 10987 / NRS 248</strain>
    </source>
</reference>
<sequence>MFGQLDMVLILIQIDEGIYFLELDDNIFRPVFGDVVNKFVNLNYTVTKEKS</sequence>